<evidence type="ECO:0000259" key="1">
    <source>
        <dbReference type="Pfam" id="PF02498"/>
    </source>
</evidence>
<dbReference type="Proteomes" id="UP000830275">
    <property type="component" value="Segment"/>
</dbReference>
<organism evidence="2 3">
    <name type="scientific">Artaxa digramma nucleopolyhedrovirus</name>
    <dbReference type="NCBI Taxonomy" id="3070910"/>
    <lineage>
        <taxon>Viruses</taxon>
        <taxon>Viruses incertae sedis</taxon>
        <taxon>Naldaviricetes</taxon>
        <taxon>Lefavirales</taxon>
        <taxon>Baculoviridae</taxon>
        <taxon>Alphabaculovirus</taxon>
        <taxon>Alphabaculovirus ardigrammae</taxon>
    </lineage>
</organism>
<protein>
    <submittedName>
        <fullName evidence="2">Bro-i</fullName>
    </submittedName>
</protein>
<name>A0AAE6UZQ8_9ABAC</name>
<keyword evidence="3" id="KW-1185">Reference proteome</keyword>
<gene>
    <name evidence="2" type="primary">Bro-i</name>
    <name evidence="2" type="ORF">Eudi_ORF146</name>
</gene>
<dbReference type="InterPro" id="IPR003497">
    <property type="entry name" value="BRO_N_domain"/>
</dbReference>
<reference evidence="2 3" key="1">
    <citation type="journal article" date="2019" name="Viruses">
        <title>Genome Analysis of a Novel Clade II.b Alphabaculovirus Obtained from Artaxa digramma.</title>
        <authorList>
            <person name="Li J."/>
            <person name="Duan X."/>
            <person name="Wang Q."/>
            <person name="Zhang L."/>
            <person name="Deng F."/>
            <person name="Wang H."/>
            <person name="Hu Z."/>
            <person name="Wang M."/>
            <person name="Wang J."/>
        </authorList>
    </citation>
    <scope>NUCLEOTIDE SEQUENCE [LARGE SCALE GENOMIC DNA]</scope>
    <source>
        <strain evidence="2 3">424</strain>
    </source>
</reference>
<proteinExistence type="predicted"/>
<accession>A0AAE6UZQ8</accession>
<evidence type="ECO:0000313" key="3">
    <source>
        <dbReference type="Proteomes" id="UP000830275"/>
    </source>
</evidence>
<sequence length="61" mass="7341">MSHQFKNHVTDINVRNYEYFKARRFNVDDVTLHPLSKFINRAGLFELIQASRMPKAQEFRD</sequence>
<evidence type="ECO:0000313" key="2">
    <source>
        <dbReference type="EMBL" id="QHB21805.1"/>
    </source>
</evidence>
<feature type="domain" description="Bro-N" evidence="1">
    <location>
        <begin position="3"/>
        <end position="61"/>
    </location>
</feature>
<dbReference type="Pfam" id="PF02498">
    <property type="entry name" value="Bro-N"/>
    <property type="match status" value="1"/>
</dbReference>
<dbReference type="EMBL" id="MN233792">
    <property type="protein sequence ID" value="QHB21805.1"/>
    <property type="molecule type" value="Genomic_DNA"/>
</dbReference>